<proteinExistence type="inferred from homology"/>
<protein>
    <recommendedName>
        <fullName evidence="12">Exopolygalacturonase</fullName>
        <ecNumber evidence="8">3.2.1.67</ecNumber>
    </recommendedName>
    <alternativeName>
        <fullName evidence="9">Galacturan 1,4-alpha-galacturonidase</fullName>
    </alternativeName>
    <alternativeName>
        <fullName evidence="13">Pectinase</fullName>
    </alternativeName>
</protein>
<gene>
    <name evidence="17" type="ORF">ZOSMA_490G00070</name>
</gene>
<evidence type="ECO:0000256" key="2">
    <source>
        <dbReference type="ARBA" id="ARBA00008834"/>
    </source>
</evidence>
<evidence type="ECO:0000313" key="17">
    <source>
        <dbReference type="EMBL" id="KMZ62081.1"/>
    </source>
</evidence>
<feature type="active site" evidence="14">
    <location>
        <position position="238"/>
    </location>
</feature>
<dbReference type="FunFam" id="2.160.20.10:FF:000004">
    <property type="entry name" value="Pectin lyase-like superfamily protein"/>
    <property type="match status" value="1"/>
</dbReference>
<keyword evidence="6 15" id="KW-0326">Glycosidase</keyword>
<keyword evidence="3" id="KW-0134">Cell wall</keyword>
<dbReference type="STRING" id="29655.A0A0K9NZ33"/>
<dbReference type="InterPro" id="IPR000743">
    <property type="entry name" value="Glyco_hydro_28"/>
</dbReference>
<comment type="caution">
    <text evidence="17">The sequence shown here is derived from an EMBL/GenBank/DDBJ whole genome shotgun (WGS) entry which is preliminary data.</text>
</comment>
<evidence type="ECO:0000256" key="7">
    <source>
        <dbReference type="ARBA" id="ARBA00023316"/>
    </source>
</evidence>
<dbReference type="GO" id="GO:0047911">
    <property type="term" value="F:galacturan 1,4-alpha-galacturonidase activity"/>
    <property type="evidence" value="ECO:0007669"/>
    <property type="project" value="UniProtKB-EC"/>
</dbReference>
<dbReference type="GO" id="GO:0071555">
    <property type="term" value="P:cell wall organization"/>
    <property type="evidence" value="ECO:0007669"/>
    <property type="project" value="UniProtKB-KW"/>
</dbReference>
<evidence type="ECO:0000256" key="16">
    <source>
        <dbReference type="SAM" id="SignalP"/>
    </source>
</evidence>
<evidence type="ECO:0000256" key="3">
    <source>
        <dbReference type="ARBA" id="ARBA00022512"/>
    </source>
</evidence>
<dbReference type="InterPro" id="IPR006626">
    <property type="entry name" value="PbH1"/>
</dbReference>
<name>A0A0K9NZ33_ZOSMR</name>
<keyword evidence="16" id="KW-0732">Signal</keyword>
<evidence type="ECO:0000256" key="1">
    <source>
        <dbReference type="ARBA" id="ARBA00004191"/>
    </source>
</evidence>
<evidence type="ECO:0000256" key="6">
    <source>
        <dbReference type="ARBA" id="ARBA00023295"/>
    </source>
</evidence>
<reference evidence="18" key="1">
    <citation type="journal article" date="2016" name="Nature">
        <title>The genome of the seagrass Zostera marina reveals angiosperm adaptation to the sea.</title>
        <authorList>
            <person name="Olsen J.L."/>
            <person name="Rouze P."/>
            <person name="Verhelst B."/>
            <person name="Lin Y.-C."/>
            <person name="Bayer T."/>
            <person name="Collen J."/>
            <person name="Dattolo E."/>
            <person name="De Paoli E."/>
            <person name="Dittami S."/>
            <person name="Maumus F."/>
            <person name="Michel G."/>
            <person name="Kersting A."/>
            <person name="Lauritano C."/>
            <person name="Lohaus R."/>
            <person name="Toepel M."/>
            <person name="Tonon T."/>
            <person name="Vanneste K."/>
            <person name="Amirebrahimi M."/>
            <person name="Brakel J."/>
            <person name="Bostroem C."/>
            <person name="Chovatia M."/>
            <person name="Grimwood J."/>
            <person name="Jenkins J.W."/>
            <person name="Jueterbock A."/>
            <person name="Mraz A."/>
            <person name="Stam W.T."/>
            <person name="Tice H."/>
            <person name="Bornberg-Bauer E."/>
            <person name="Green P.J."/>
            <person name="Pearson G.A."/>
            <person name="Procaccini G."/>
            <person name="Duarte C.M."/>
            <person name="Schmutz J."/>
            <person name="Reusch T.B.H."/>
            <person name="Van de Peer Y."/>
        </authorList>
    </citation>
    <scope>NUCLEOTIDE SEQUENCE [LARGE SCALE GENOMIC DNA]</scope>
    <source>
        <strain evidence="18">cv. Finnish</strain>
    </source>
</reference>
<evidence type="ECO:0000256" key="13">
    <source>
        <dbReference type="ARBA" id="ARBA00083621"/>
    </source>
</evidence>
<dbReference type="Proteomes" id="UP000036987">
    <property type="component" value="Unassembled WGS sequence"/>
</dbReference>
<evidence type="ECO:0000256" key="11">
    <source>
        <dbReference type="ARBA" id="ARBA00057651"/>
    </source>
</evidence>
<evidence type="ECO:0000256" key="15">
    <source>
        <dbReference type="RuleBase" id="RU361169"/>
    </source>
</evidence>
<comment type="catalytic activity">
    <reaction evidence="10">
        <text>[(1-&gt;4)-alpha-D-galacturonosyl](n) + H2O = alpha-D-galacturonate + [(1-&gt;4)-alpha-D-galacturonosyl](n-1)</text>
        <dbReference type="Rhea" id="RHEA:14117"/>
        <dbReference type="Rhea" id="RHEA-COMP:14570"/>
        <dbReference type="Rhea" id="RHEA-COMP:14572"/>
        <dbReference type="ChEBI" id="CHEBI:15377"/>
        <dbReference type="ChEBI" id="CHEBI:58658"/>
        <dbReference type="ChEBI" id="CHEBI:140523"/>
        <dbReference type="EC" id="3.2.1.67"/>
    </reaction>
</comment>
<keyword evidence="18" id="KW-1185">Reference proteome</keyword>
<evidence type="ECO:0000313" key="18">
    <source>
        <dbReference type="Proteomes" id="UP000036987"/>
    </source>
</evidence>
<evidence type="ECO:0000256" key="4">
    <source>
        <dbReference type="ARBA" id="ARBA00022525"/>
    </source>
</evidence>
<dbReference type="AlphaFoldDB" id="A0A0K9NZ33"/>
<comment type="function">
    <text evidence="11">May function in depolymerizing pectin during pollen development, germination, and tube growth. Acts as an exo-polygalacturonase.</text>
</comment>
<dbReference type="GO" id="GO:0005975">
    <property type="term" value="P:carbohydrate metabolic process"/>
    <property type="evidence" value="ECO:0007669"/>
    <property type="project" value="InterPro"/>
</dbReference>
<dbReference type="OrthoDB" id="635044at2759"/>
<dbReference type="PROSITE" id="PS00502">
    <property type="entry name" value="POLYGALACTURONASE"/>
    <property type="match status" value="1"/>
</dbReference>
<dbReference type="EC" id="3.2.1.67" evidence="8"/>
<dbReference type="EMBL" id="LFYR01001411">
    <property type="protein sequence ID" value="KMZ62081.1"/>
    <property type="molecule type" value="Genomic_DNA"/>
</dbReference>
<keyword evidence="5 15" id="KW-0378">Hydrolase</keyword>
<keyword evidence="7" id="KW-0961">Cell wall biogenesis/degradation</keyword>
<evidence type="ECO:0000256" key="14">
    <source>
        <dbReference type="PROSITE-ProRule" id="PRU10052"/>
    </source>
</evidence>
<feature type="signal peptide" evidence="16">
    <location>
        <begin position="1"/>
        <end position="18"/>
    </location>
</feature>
<dbReference type="InterPro" id="IPR011050">
    <property type="entry name" value="Pectin_lyase_fold/virulence"/>
</dbReference>
<comment type="subcellular location">
    <subcellularLocation>
        <location evidence="1">Secreted</location>
        <location evidence="1">Cell wall</location>
    </subcellularLocation>
</comment>
<evidence type="ECO:0000256" key="12">
    <source>
        <dbReference type="ARBA" id="ARBA00068298"/>
    </source>
</evidence>
<evidence type="ECO:0000256" key="10">
    <source>
        <dbReference type="ARBA" id="ARBA00048766"/>
    </source>
</evidence>
<dbReference type="GO" id="GO:0004650">
    <property type="term" value="F:polygalacturonase activity"/>
    <property type="evidence" value="ECO:0007669"/>
    <property type="project" value="InterPro"/>
</dbReference>
<sequence length="393" mass="43019">MDLVLLAFFFIQILSTSSYDLLHNVMDYGATRGGLVDSTDAFLQAWKTACASKEQSGVFVPDGEFLVGICIFSGPCQSTNIQFQNQGTIIAPIDESNLMKSMSWLVFDSVNDLDIYGGKINARANSIWKCKRDKNNKNCQSGARSFTVRKGRNIKVRGLTSLNSNQAHVQIESCNIVHVSNVNIEAPKDSPNTDGIHVSRSRNVVIVDSNISTGDDCIAIIHRTVGLYVKNCKCGPGHGISIGSLGKYESKEDIVKNIKVEDVILKGTQNGVRIKTWAKGTSGLVQNITFHNITMQDVYHPIVIDQRYCPNRDCLKPVPSMIQIKNISYSDIIGTSSSELAIKLQCSESKPCDIKLANINLTPSKKLRGKKLKSSCDNVEGSNRGVVSPPSCI</sequence>
<dbReference type="SUPFAM" id="SSF51126">
    <property type="entry name" value="Pectin lyase-like"/>
    <property type="match status" value="1"/>
</dbReference>
<feature type="chain" id="PRO_5005527451" description="Exopolygalacturonase" evidence="16">
    <location>
        <begin position="19"/>
        <end position="393"/>
    </location>
</feature>
<dbReference type="Pfam" id="PF00295">
    <property type="entry name" value="Glyco_hydro_28"/>
    <property type="match status" value="1"/>
</dbReference>
<keyword evidence="4" id="KW-0964">Secreted</keyword>
<dbReference type="PANTHER" id="PTHR31375">
    <property type="match status" value="1"/>
</dbReference>
<dbReference type="SMART" id="SM00710">
    <property type="entry name" value="PbH1"/>
    <property type="match status" value="5"/>
</dbReference>
<evidence type="ECO:0000256" key="5">
    <source>
        <dbReference type="ARBA" id="ARBA00022801"/>
    </source>
</evidence>
<evidence type="ECO:0000256" key="9">
    <source>
        <dbReference type="ARBA" id="ARBA00043142"/>
    </source>
</evidence>
<evidence type="ECO:0000256" key="8">
    <source>
        <dbReference type="ARBA" id="ARBA00038933"/>
    </source>
</evidence>
<dbReference type="Gene3D" id="2.160.20.10">
    <property type="entry name" value="Single-stranded right-handed beta-helix, Pectin lyase-like"/>
    <property type="match status" value="1"/>
</dbReference>
<accession>A0A0K9NZ33</accession>
<comment type="similarity">
    <text evidence="2 15">Belongs to the glycosyl hydrolase 28 family.</text>
</comment>
<dbReference type="OMA" id="WGGNDIN"/>
<organism evidence="17 18">
    <name type="scientific">Zostera marina</name>
    <name type="common">Eelgrass</name>
    <dbReference type="NCBI Taxonomy" id="29655"/>
    <lineage>
        <taxon>Eukaryota</taxon>
        <taxon>Viridiplantae</taxon>
        <taxon>Streptophyta</taxon>
        <taxon>Embryophyta</taxon>
        <taxon>Tracheophyta</taxon>
        <taxon>Spermatophyta</taxon>
        <taxon>Magnoliopsida</taxon>
        <taxon>Liliopsida</taxon>
        <taxon>Zosteraceae</taxon>
        <taxon>Zostera</taxon>
    </lineage>
</organism>
<dbReference type="InterPro" id="IPR012334">
    <property type="entry name" value="Pectin_lyas_fold"/>
</dbReference>